<evidence type="ECO:0000259" key="1">
    <source>
        <dbReference type="Pfam" id="PF09836"/>
    </source>
</evidence>
<protein>
    <submittedName>
        <fullName evidence="3">DUF2063 domain-containing protein</fullName>
    </submittedName>
</protein>
<reference evidence="3" key="2">
    <citation type="submission" date="2020-09" db="EMBL/GenBank/DDBJ databases">
        <authorList>
            <person name="Sun Q."/>
            <person name="Zhou Y."/>
        </authorList>
    </citation>
    <scope>NUCLEOTIDE SEQUENCE</scope>
    <source>
        <strain evidence="3">CGMCC 1.7086</strain>
    </source>
</reference>
<gene>
    <name evidence="3" type="ORF">GCM10010982_30060</name>
</gene>
<feature type="domain" description="NGO1945-like C-terminal" evidence="2">
    <location>
        <begin position="140"/>
        <end position="233"/>
    </location>
</feature>
<feature type="domain" description="Putative DNA-binding" evidence="1">
    <location>
        <begin position="7"/>
        <end position="91"/>
    </location>
</feature>
<dbReference type="AlphaFoldDB" id="A0A918DKQ8"/>
<dbReference type="InterPro" id="IPR054098">
    <property type="entry name" value="NGO1945-like_C"/>
</dbReference>
<reference evidence="3" key="1">
    <citation type="journal article" date="2014" name="Int. J. Syst. Evol. Microbiol.">
        <title>Complete genome sequence of Corynebacterium casei LMG S-19264T (=DSM 44701T), isolated from a smear-ripened cheese.</title>
        <authorList>
            <consortium name="US DOE Joint Genome Institute (JGI-PGF)"/>
            <person name="Walter F."/>
            <person name="Albersmeier A."/>
            <person name="Kalinowski J."/>
            <person name="Ruckert C."/>
        </authorList>
    </citation>
    <scope>NUCLEOTIDE SEQUENCE</scope>
    <source>
        <strain evidence="3">CGMCC 1.7086</strain>
    </source>
</reference>
<dbReference type="Pfam" id="PF09836">
    <property type="entry name" value="DUF2063"/>
    <property type="match status" value="1"/>
</dbReference>
<dbReference type="Pfam" id="PF22106">
    <property type="entry name" value="NGO1945_C"/>
    <property type="match status" value="1"/>
</dbReference>
<evidence type="ECO:0000259" key="2">
    <source>
        <dbReference type="Pfam" id="PF22106"/>
    </source>
</evidence>
<comment type="caution">
    <text evidence="3">The sequence shown here is derived from an EMBL/GenBank/DDBJ whole genome shotgun (WGS) entry which is preliminary data.</text>
</comment>
<dbReference type="RefSeq" id="WP_188696937.1">
    <property type="nucleotide sequence ID" value="NZ_BMLS01000005.1"/>
</dbReference>
<dbReference type="EMBL" id="BMLS01000005">
    <property type="protein sequence ID" value="GGO72291.1"/>
    <property type="molecule type" value="Genomic_DNA"/>
</dbReference>
<dbReference type="InterPro" id="IPR018640">
    <property type="entry name" value="DUF2063"/>
</dbReference>
<dbReference type="InterPro" id="IPR044922">
    <property type="entry name" value="DUF2063_N_sf"/>
</dbReference>
<name>A0A918DKQ8_9ALTE</name>
<keyword evidence="4" id="KW-1185">Reference proteome</keyword>
<dbReference type="Proteomes" id="UP000606935">
    <property type="component" value="Unassembled WGS sequence"/>
</dbReference>
<accession>A0A918DKQ8</accession>
<proteinExistence type="predicted"/>
<evidence type="ECO:0000313" key="4">
    <source>
        <dbReference type="Proteomes" id="UP000606935"/>
    </source>
</evidence>
<dbReference type="Gene3D" id="3.90.930.50">
    <property type="match status" value="1"/>
</dbReference>
<organism evidence="3 4">
    <name type="scientific">Bowmanella pacifica</name>
    <dbReference type="NCBI Taxonomy" id="502051"/>
    <lineage>
        <taxon>Bacteria</taxon>
        <taxon>Pseudomonadati</taxon>
        <taxon>Pseudomonadota</taxon>
        <taxon>Gammaproteobacteria</taxon>
        <taxon>Alteromonadales</taxon>
        <taxon>Alteromonadaceae</taxon>
        <taxon>Bowmanella</taxon>
    </lineage>
</organism>
<sequence>MSHLLEQLAFANHIRDPEHYPAPVDVEDRRMNIYRELFFNNVCGFVNNGFPVLHSLYDESHWQQLCRQFLAVHACRSPYFVDICKEFVEFVANEYQSQPSDPSFLAELAHYEWVELALSTAKGDCPKAWSGQPYQAVKLSDLAWVLSYTYPVHQISPEYQPDTPSNPYYFVVHRDSDDEVHFMQIDQVNAFMLSHLEDDVEQVDELISELQKAMPQLPAAQVSSGCKQALDAFVTKGILIPF</sequence>
<evidence type="ECO:0000313" key="3">
    <source>
        <dbReference type="EMBL" id="GGO72291.1"/>
    </source>
</evidence>
<dbReference type="Gene3D" id="1.10.150.690">
    <property type="entry name" value="DUF2063"/>
    <property type="match status" value="1"/>
</dbReference>